<protein>
    <submittedName>
        <fullName evidence="2">Uncharacterized protein</fullName>
    </submittedName>
</protein>
<dbReference type="PROSITE" id="PS51257">
    <property type="entry name" value="PROKAR_LIPOPROTEIN"/>
    <property type="match status" value="1"/>
</dbReference>
<organism evidence="2 3">
    <name type="scientific">Sphingomonas limnosediminicola</name>
    <dbReference type="NCBI Taxonomy" id="940133"/>
    <lineage>
        <taxon>Bacteria</taxon>
        <taxon>Pseudomonadati</taxon>
        <taxon>Pseudomonadota</taxon>
        <taxon>Alphaproteobacteria</taxon>
        <taxon>Sphingomonadales</taxon>
        <taxon>Sphingomonadaceae</taxon>
        <taxon>Sphingomonas</taxon>
    </lineage>
</organism>
<dbReference type="Proteomes" id="UP001500827">
    <property type="component" value="Unassembled WGS sequence"/>
</dbReference>
<sequence>MRALVSIPVAAFVVGSCAIQAGDVAAQSSALSLAGRTAGPPERCVLIQPTEAMRVSQSDPHALLYGRGRTIWLNRLAGQCSLNATYTLVTESIGSSYCRGDRVRSFDNFTHIPGNSCILGDFVPYRRAN</sequence>
<name>A0ABP7KXE5_9SPHN</name>
<evidence type="ECO:0000313" key="2">
    <source>
        <dbReference type="EMBL" id="GAA3889310.1"/>
    </source>
</evidence>
<evidence type="ECO:0000313" key="3">
    <source>
        <dbReference type="Proteomes" id="UP001500827"/>
    </source>
</evidence>
<comment type="caution">
    <text evidence="2">The sequence shown here is derived from an EMBL/GenBank/DDBJ whole genome shotgun (WGS) entry which is preliminary data.</text>
</comment>
<keyword evidence="1" id="KW-0732">Signal</keyword>
<feature type="signal peptide" evidence="1">
    <location>
        <begin position="1"/>
        <end position="21"/>
    </location>
</feature>
<dbReference type="RefSeq" id="WP_344698166.1">
    <property type="nucleotide sequence ID" value="NZ_BAABBM010000001.1"/>
</dbReference>
<reference evidence="3" key="1">
    <citation type="journal article" date="2019" name="Int. J. Syst. Evol. Microbiol.">
        <title>The Global Catalogue of Microorganisms (GCM) 10K type strain sequencing project: providing services to taxonomists for standard genome sequencing and annotation.</title>
        <authorList>
            <consortium name="The Broad Institute Genomics Platform"/>
            <consortium name="The Broad Institute Genome Sequencing Center for Infectious Disease"/>
            <person name="Wu L."/>
            <person name="Ma J."/>
        </authorList>
    </citation>
    <scope>NUCLEOTIDE SEQUENCE [LARGE SCALE GENOMIC DNA]</scope>
    <source>
        <strain evidence="3">JCM 17543</strain>
    </source>
</reference>
<feature type="chain" id="PRO_5047008707" evidence="1">
    <location>
        <begin position="22"/>
        <end position="129"/>
    </location>
</feature>
<keyword evidence="3" id="KW-1185">Reference proteome</keyword>
<proteinExistence type="predicted"/>
<gene>
    <name evidence="2" type="ORF">GCM10022276_05520</name>
</gene>
<dbReference type="EMBL" id="BAABBM010000001">
    <property type="protein sequence ID" value="GAA3889310.1"/>
    <property type="molecule type" value="Genomic_DNA"/>
</dbReference>
<accession>A0ABP7KXE5</accession>
<evidence type="ECO:0000256" key="1">
    <source>
        <dbReference type="SAM" id="SignalP"/>
    </source>
</evidence>